<reference evidence="2" key="1">
    <citation type="submission" date="2023-10" db="EMBL/GenBank/DDBJ databases">
        <authorList>
            <person name="Domelevo Entfellner J.-B."/>
        </authorList>
    </citation>
    <scope>NUCLEOTIDE SEQUENCE</scope>
</reference>
<dbReference type="GO" id="GO:0008930">
    <property type="term" value="F:methylthioadenosine nucleosidase activity"/>
    <property type="evidence" value="ECO:0007669"/>
    <property type="project" value="InterPro"/>
</dbReference>
<accession>A0AA86SS97</accession>
<evidence type="ECO:0000256" key="1">
    <source>
        <dbReference type="SAM" id="MobiDB-lite"/>
    </source>
</evidence>
<feature type="region of interest" description="Disordered" evidence="1">
    <location>
        <begin position="1"/>
        <end position="23"/>
    </location>
</feature>
<dbReference type="AlphaFoldDB" id="A0AA86SS97"/>
<sequence>NSAVNDASYGEEKETNESFTQDSGLNLTRAQFQHLLSLLQPTPPSGSSSSVDNTQLKSVAKLSIGDYLDMSQQDELSIIANDATVKDMEGVVIAYVAYLLK</sequence>
<dbReference type="PANTHER" id="PTHR46994">
    <property type="entry name" value="5'-METHYLTHIOADENOSINE/S-ADENOSYLHOMOCYSTEINE NUCLEOSIDASE 1"/>
    <property type="match status" value="1"/>
</dbReference>
<organism evidence="2 3">
    <name type="scientific">Sphenostylis stenocarpa</name>
    <dbReference type="NCBI Taxonomy" id="92480"/>
    <lineage>
        <taxon>Eukaryota</taxon>
        <taxon>Viridiplantae</taxon>
        <taxon>Streptophyta</taxon>
        <taxon>Embryophyta</taxon>
        <taxon>Tracheophyta</taxon>
        <taxon>Spermatophyta</taxon>
        <taxon>Magnoliopsida</taxon>
        <taxon>eudicotyledons</taxon>
        <taxon>Gunneridae</taxon>
        <taxon>Pentapetalae</taxon>
        <taxon>rosids</taxon>
        <taxon>fabids</taxon>
        <taxon>Fabales</taxon>
        <taxon>Fabaceae</taxon>
        <taxon>Papilionoideae</taxon>
        <taxon>50 kb inversion clade</taxon>
        <taxon>NPAAA clade</taxon>
        <taxon>indigoferoid/millettioid clade</taxon>
        <taxon>Phaseoleae</taxon>
        <taxon>Sphenostylis</taxon>
    </lineage>
</organism>
<dbReference type="EMBL" id="OY731404">
    <property type="protein sequence ID" value="CAJ1968636.1"/>
    <property type="molecule type" value="Genomic_DNA"/>
</dbReference>
<name>A0AA86SS97_9FABA</name>
<evidence type="ECO:0000313" key="2">
    <source>
        <dbReference type="EMBL" id="CAJ1968636.1"/>
    </source>
</evidence>
<dbReference type="InterPro" id="IPR044580">
    <property type="entry name" value="MTAN"/>
</dbReference>
<dbReference type="GO" id="GO:0019509">
    <property type="term" value="P:L-methionine salvage from methylthioadenosine"/>
    <property type="evidence" value="ECO:0007669"/>
    <property type="project" value="InterPro"/>
</dbReference>
<proteinExistence type="predicted"/>
<dbReference type="Proteomes" id="UP001189624">
    <property type="component" value="Chromosome 7"/>
</dbReference>
<protein>
    <submittedName>
        <fullName evidence="2">Uncharacterized protein</fullName>
    </submittedName>
</protein>
<keyword evidence="3" id="KW-1185">Reference proteome</keyword>
<dbReference type="PANTHER" id="PTHR46994:SF1">
    <property type="entry name" value="5'-METHYLTHIOADENOSINE NUCLEOSIDASE"/>
    <property type="match status" value="1"/>
</dbReference>
<dbReference type="Gramene" id="rna-AYBTSS11_LOCUS21821">
    <property type="protein sequence ID" value="CAJ1968636.1"/>
    <property type="gene ID" value="gene-AYBTSS11_LOCUS21821"/>
</dbReference>
<evidence type="ECO:0000313" key="3">
    <source>
        <dbReference type="Proteomes" id="UP001189624"/>
    </source>
</evidence>
<gene>
    <name evidence="2" type="ORF">AYBTSS11_LOCUS21821</name>
</gene>
<feature type="non-terminal residue" evidence="2">
    <location>
        <position position="1"/>
    </location>
</feature>